<evidence type="ECO:0000259" key="6">
    <source>
        <dbReference type="SMART" id="SM00988"/>
    </source>
</evidence>
<dbReference type="Pfam" id="PF02814">
    <property type="entry name" value="UreE_N"/>
    <property type="match status" value="1"/>
</dbReference>
<organism evidence="7 8">
    <name type="scientific">Corynebacterium ulcerans</name>
    <dbReference type="NCBI Taxonomy" id="65058"/>
    <lineage>
        <taxon>Bacteria</taxon>
        <taxon>Bacillati</taxon>
        <taxon>Actinomycetota</taxon>
        <taxon>Actinomycetes</taxon>
        <taxon>Mycobacteriales</taxon>
        <taxon>Corynebacteriaceae</taxon>
        <taxon>Corynebacterium</taxon>
    </lineage>
</organism>
<accession>A0ABD7MVA5</accession>
<dbReference type="Gene3D" id="2.60.260.20">
    <property type="entry name" value="Urease metallochaperone UreE, N-terminal domain"/>
    <property type="match status" value="1"/>
</dbReference>
<comment type="similarity">
    <text evidence="5">Belongs to the UreE family.</text>
</comment>
<dbReference type="SUPFAM" id="SSF69287">
    <property type="entry name" value="Urease metallochaperone UreE, N-terminal domain"/>
    <property type="match status" value="1"/>
</dbReference>
<dbReference type="HAMAP" id="MF_00822">
    <property type="entry name" value="UreE"/>
    <property type="match status" value="1"/>
</dbReference>
<feature type="domain" description="UreE urease accessory N-terminal" evidence="6">
    <location>
        <begin position="29"/>
        <end position="96"/>
    </location>
</feature>
<keyword evidence="3 5" id="KW-0533">Nickel</keyword>
<dbReference type="EMBL" id="LS483400">
    <property type="protein sequence ID" value="SQG53124.1"/>
    <property type="molecule type" value="Genomic_DNA"/>
</dbReference>
<dbReference type="InterPro" id="IPR004029">
    <property type="entry name" value="UreE_N"/>
</dbReference>
<dbReference type="GO" id="GO:0051082">
    <property type="term" value="F:unfolded protein binding"/>
    <property type="evidence" value="ECO:0007669"/>
    <property type="project" value="UniProtKB-UniRule"/>
</dbReference>
<reference evidence="7 8" key="1">
    <citation type="submission" date="2018-06" db="EMBL/GenBank/DDBJ databases">
        <authorList>
            <consortium name="Pathogen Informatics"/>
            <person name="Doyle S."/>
        </authorList>
    </citation>
    <scope>NUCLEOTIDE SEQUENCE [LARGE SCALE GENOMIC DNA]</scope>
    <source>
        <strain evidence="7 8">NCTC7908</strain>
    </source>
</reference>
<evidence type="ECO:0000256" key="2">
    <source>
        <dbReference type="ARBA" id="ARBA00022490"/>
    </source>
</evidence>
<keyword evidence="4 5" id="KW-0143">Chaperone</keyword>
<dbReference type="Proteomes" id="UP000248741">
    <property type="component" value="Chromosome 1"/>
</dbReference>
<keyword evidence="2 5" id="KW-0963">Cytoplasm</keyword>
<dbReference type="SMART" id="SM00988">
    <property type="entry name" value="UreE_N"/>
    <property type="match status" value="1"/>
</dbReference>
<evidence type="ECO:0000256" key="3">
    <source>
        <dbReference type="ARBA" id="ARBA00022596"/>
    </source>
</evidence>
<dbReference type="GO" id="GO:0016787">
    <property type="term" value="F:hydrolase activity"/>
    <property type="evidence" value="ECO:0007669"/>
    <property type="project" value="UniProtKB-KW"/>
</dbReference>
<protein>
    <recommendedName>
        <fullName evidence="5">Urease accessory protein UreE</fullName>
    </recommendedName>
</protein>
<dbReference type="Gene3D" id="3.30.70.790">
    <property type="entry name" value="UreE, C-terminal domain"/>
    <property type="match status" value="1"/>
</dbReference>
<name>A0ABD7MVA5_CORUL</name>
<gene>
    <name evidence="5 7" type="primary">ureE</name>
    <name evidence="7" type="ORF">NCTC7908_02085</name>
</gene>
<evidence type="ECO:0000256" key="5">
    <source>
        <dbReference type="HAMAP-Rule" id="MF_00822"/>
    </source>
</evidence>
<comment type="subcellular location">
    <subcellularLocation>
        <location evidence="1 5">Cytoplasm</location>
    </subcellularLocation>
</comment>
<dbReference type="InterPro" id="IPR036118">
    <property type="entry name" value="UreE_N_sf"/>
</dbReference>
<dbReference type="SUPFAM" id="SSF69737">
    <property type="entry name" value="Urease metallochaperone UreE, C-terminal domain"/>
    <property type="match status" value="1"/>
</dbReference>
<dbReference type="GO" id="GO:0016151">
    <property type="term" value="F:nickel cation binding"/>
    <property type="evidence" value="ECO:0007669"/>
    <property type="project" value="UniProtKB-UniRule"/>
</dbReference>
<dbReference type="InterPro" id="IPR007864">
    <property type="entry name" value="UreE_C_dom"/>
</dbReference>
<dbReference type="GO" id="GO:0005737">
    <property type="term" value="C:cytoplasm"/>
    <property type="evidence" value="ECO:0007669"/>
    <property type="project" value="UniProtKB-SubCell"/>
</dbReference>
<keyword evidence="7" id="KW-0378">Hydrolase</keyword>
<dbReference type="CDD" id="cd00571">
    <property type="entry name" value="UreE"/>
    <property type="match status" value="1"/>
</dbReference>
<comment type="function">
    <text evidence="5">Involved in urease metallocenter assembly. Binds nickel. Probably functions as a nickel donor during metallocenter assembly.</text>
</comment>
<evidence type="ECO:0000256" key="1">
    <source>
        <dbReference type="ARBA" id="ARBA00004496"/>
    </source>
</evidence>
<evidence type="ECO:0000256" key="4">
    <source>
        <dbReference type="ARBA" id="ARBA00023186"/>
    </source>
</evidence>
<dbReference type="InterPro" id="IPR012406">
    <property type="entry name" value="UreE"/>
</dbReference>
<dbReference type="PIRSF" id="PIRSF036402">
    <property type="entry name" value="Ureas_acces_UreE"/>
    <property type="match status" value="1"/>
</dbReference>
<proteinExistence type="inferred from homology"/>
<dbReference type="Pfam" id="PF05194">
    <property type="entry name" value="UreE_C"/>
    <property type="match status" value="1"/>
</dbReference>
<sequence>MRRSRCEYTGSAFFNELRRKHLKMIITEIQGNLNDLESAERDALELDAVIFDNESRLKRVQRVTTESGEEHALRLGNELREIKDGDILAKEDNKVIVARIAATDVLVITPRDIREALAVAHTLGNRHLQAQFFDQDSAFGKPAMVVRFDHTVEHYLEHVGVEYTRGDHVMPEAFRHAEHSH</sequence>
<evidence type="ECO:0000313" key="7">
    <source>
        <dbReference type="EMBL" id="SQG53124.1"/>
    </source>
</evidence>
<evidence type="ECO:0000313" key="8">
    <source>
        <dbReference type="Proteomes" id="UP000248741"/>
    </source>
</evidence>
<dbReference type="AlphaFoldDB" id="A0ABD7MVA5"/>